<keyword evidence="3" id="KW-1185">Reference proteome</keyword>
<dbReference type="InterPro" id="IPR003018">
    <property type="entry name" value="GAF"/>
</dbReference>
<dbReference type="SUPFAM" id="SSF55781">
    <property type="entry name" value="GAF domain-like"/>
    <property type="match status" value="1"/>
</dbReference>
<evidence type="ECO:0000259" key="1">
    <source>
        <dbReference type="SMART" id="SM00065"/>
    </source>
</evidence>
<dbReference type="AlphaFoldDB" id="A0A1U7J1X3"/>
<feature type="domain" description="GAF" evidence="1">
    <location>
        <begin position="26"/>
        <end position="186"/>
    </location>
</feature>
<dbReference type="Pfam" id="PF01590">
    <property type="entry name" value="GAF"/>
    <property type="match status" value="1"/>
</dbReference>
<gene>
    <name evidence="2" type="ORF">NIES30_18220</name>
</gene>
<name>A0A1U7J1X3_9CYAN</name>
<dbReference type="EMBL" id="MRCG01000015">
    <property type="protein sequence ID" value="OKH45937.1"/>
    <property type="molecule type" value="Genomic_DNA"/>
</dbReference>
<evidence type="ECO:0000313" key="2">
    <source>
        <dbReference type="EMBL" id="OKH45937.1"/>
    </source>
</evidence>
<comment type="caution">
    <text evidence="2">The sequence shown here is derived from an EMBL/GenBank/DDBJ whole genome shotgun (WGS) entry which is preliminary data.</text>
</comment>
<dbReference type="Proteomes" id="UP000185557">
    <property type="component" value="Unassembled WGS sequence"/>
</dbReference>
<dbReference type="Gene3D" id="3.30.450.40">
    <property type="match status" value="1"/>
</dbReference>
<protein>
    <submittedName>
        <fullName evidence="2">GAF domain-containing protein</fullName>
    </submittedName>
</protein>
<organism evidence="2 3">
    <name type="scientific">Phormidium tenue NIES-30</name>
    <dbReference type="NCBI Taxonomy" id="549789"/>
    <lineage>
        <taxon>Bacteria</taxon>
        <taxon>Bacillati</taxon>
        <taxon>Cyanobacteriota</taxon>
        <taxon>Cyanophyceae</taxon>
        <taxon>Oscillatoriophycideae</taxon>
        <taxon>Oscillatoriales</taxon>
        <taxon>Oscillatoriaceae</taxon>
        <taxon>Phormidium</taxon>
    </lineage>
</organism>
<dbReference type="STRING" id="549789.NIES30_18220"/>
<reference evidence="2 3" key="1">
    <citation type="submission" date="2016-11" db="EMBL/GenBank/DDBJ databases">
        <title>Draft Genome Sequences of Nine Cyanobacterial Strains from Diverse Habitats.</title>
        <authorList>
            <person name="Zhu T."/>
            <person name="Hou S."/>
            <person name="Lu X."/>
            <person name="Hess W.R."/>
        </authorList>
    </citation>
    <scope>NUCLEOTIDE SEQUENCE [LARGE SCALE GENOMIC DNA]</scope>
    <source>
        <strain evidence="2 3">NIES-30</strain>
    </source>
</reference>
<proteinExistence type="predicted"/>
<evidence type="ECO:0000313" key="3">
    <source>
        <dbReference type="Proteomes" id="UP000185557"/>
    </source>
</evidence>
<accession>A0A1U7J1X3</accession>
<sequence>MPDVTHNDRVERLIHQLFEAPLHSQHSTQLVDSILARLGEQLQCDRVFLYLRSPDTQVGRVPFCWIERPSVPTIYDPAWKPEDPALAKDDPMFAAALKAQPSVFVEDVETAGPEVLNREFEHQTFGHRALIHAHLCSEQTLWGILQACVFEEPRVWSHSDRQLIEQVVTQLTPFAINYVRSEPELAANR</sequence>
<dbReference type="SMART" id="SM00065">
    <property type="entry name" value="GAF"/>
    <property type="match status" value="1"/>
</dbReference>
<dbReference type="InterPro" id="IPR029016">
    <property type="entry name" value="GAF-like_dom_sf"/>
</dbReference>